<protein>
    <submittedName>
        <fullName evidence="1">Gliding motility-associated lipoprotein GldB</fullName>
    </submittedName>
</protein>
<gene>
    <name evidence="1" type="ORF">B0I27_10311</name>
</gene>
<dbReference type="OrthoDB" id="976022at2"/>
<proteinExistence type="predicted"/>
<dbReference type="PROSITE" id="PS51257">
    <property type="entry name" value="PROKAR_LIPOPROTEIN"/>
    <property type="match status" value="1"/>
</dbReference>
<keyword evidence="1" id="KW-0449">Lipoprotein</keyword>
<dbReference type="NCBIfam" id="TIGR03514">
    <property type="entry name" value="GldB_lipo"/>
    <property type="match status" value="1"/>
</dbReference>
<dbReference type="AlphaFoldDB" id="A0A2T0U6J6"/>
<reference evidence="1 2" key="1">
    <citation type="submission" date="2018-03" db="EMBL/GenBank/DDBJ databases">
        <title>Genomic Encyclopedia of Type Strains, Phase III (KMG-III): the genomes of soil and plant-associated and newly described type strains.</title>
        <authorList>
            <person name="Whitman W."/>
        </authorList>
    </citation>
    <scope>NUCLEOTIDE SEQUENCE [LARGE SCALE GENOMIC DNA]</scope>
    <source>
        <strain evidence="1 2">CGMCC 1.9313</strain>
    </source>
</reference>
<name>A0A2T0U6J6_9SPHI</name>
<comment type="caution">
    <text evidence="1">The sequence shown here is derived from an EMBL/GenBank/DDBJ whole genome shotgun (WGS) entry which is preliminary data.</text>
</comment>
<accession>A0A2T0U6J6</accession>
<dbReference type="RefSeq" id="WP_106292147.1">
    <property type="nucleotide sequence ID" value="NZ_PVTH01000003.1"/>
</dbReference>
<organism evidence="1 2">
    <name type="scientific">Arcticibacter pallidicorallinus</name>
    <dbReference type="NCBI Taxonomy" id="1259464"/>
    <lineage>
        <taxon>Bacteria</taxon>
        <taxon>Pseudomonadati</taxon>
        <taxon>Bacteroidota</taxon>
        <taxon>Sphingobacteriia</taxon>
        <taxon>Sphingobacteriales</taxon>
        <taxon>Sphingobacteriaceae</taxon>
        <taxon>Arcticibacter</taxon>
    </lineage>
</organism>
<dbReference type="Pfam" id="PF25594">
    <property type="entry name" value="GldB_lipo"/>
    <property type="match status" value="1"/>
</dbReference>
<evidence type="ECO:0000313" key="2">
    <source>
        <dbReference type="Proteomes" id="UP000238034"/>
    </source>
</evidence>
<keyword evidence="2" id="KW-1185">Reference proteome</keyword>
<sequence length="342" mass="39977">MSCKSIVQIYLFFFTALILTSCQNKKAVDVSHIDVDIRIERFDQDLKTLQPDNITKRLPVLEKKYSTFYQDYMEQMLSAGSTSDTAYYANMRLILTNDDFHALKTEVGAAFKDLSNKEGELRDAFKHIKYFYPDVQIPRIISFYSGFTVQVPLGKNYLGIGLDMFLGADSKFYPALRQSIPQYISRRFTPENITPRLIETFVREEMFPEPDDLNSLLDRMIYNGKVMYFMQSVLPEVPDSLIINYTSDQQQWAENHQSDIWGYFLENNLLYESDYMKIQKFLTEAPFTPGIGNRNESAPKLALYTGWQIIREYMERNQNVDLPALMKNTDYQQILTDSRYKP</sequence>
<evidence type="ECO:0000313" key="1">
    <source>
        <dbReference type="EMBL" id="PRY53546.1"/>
    </source>
</evidence>
<dbReference type="InterPro" id="IPR019853">
    <property type="entry name" value="GldB-like"/>
</dbReference>
<dbReference type="Proteomes" id="UP000238034">
    <property type="component" value="Unassembled WGS sequence"/>
</dbReference>
<dbReference type="EMBL" id="PVTH01000003">
    <property type="protein sequence ID" value="PRY53546.1"/>
    <property type="molecule type" value="Genomic_DNA"/>
</dbReference>